<dbReference type="InterPro" id="IPR010387">
    <property type="entry name" value="QueT"/>
</dbReference>
<accession>A0A6V7RIA5</accession>
<proteinExistence type="predicted"/>
<comment type="caution">
    <text evidence="2">The sequence shown here is derived from an EMBL/GenBank/DDBJ whole genome shotgun (WGS) entry which is preliminary data.</text>
</comment>
<name>A0A6V7RIA5_9BACL</name>
<dbReference type="EMBL" id="CAJEWE010000010">
    <property type="protein sequence ID" value="CAD2077747.1"/>
    <property type="molecule type" value="Genomic_DNA"/>
</dbReference>
<feature type="transmembrane region" description="Helical" evidence="1">
    <location>
        <begin position="92"/>
        <end position="113"/>
    </location>
</feature>
<dbReference type="Pfam" id="PF06177">
    <property type="entry name" value="QueT"/>
    <property type="match status" value="1"/>
</dbReference>
<dbReference type="AlphaFoldDB" id="A0A6V7RIA5"/>
<evidence type="ECO:0000313" key="2">
    <source>
        <dbReference type="EMBL" id="CAD2077747.1"/>
    </source>
</evidence>
<feature type="transmembrane region" description="Helical" evidence="1">
    <location>
        <begin position="119"/>
        <end position="142"/>
    </location>
</feature>
<reference evidence="2 3" key="1">
    <citation type="submission" date="2020-07" db="EMBL/GenBank/DDBJ databases">
        <authorList>
            <person name="Criscuolo A."/>
        </authorList>
    </citation>
    <scope>NUCLEOTIDE SEQUENCE [LARGE SCALE GENOMIC DNA]</scope>
    <source>
        <strain evidence="3">CIP 111030</strain>
    </source>
</reference>
<organism evidence="2 3">
    <name type="scientific">Phocicoccus schoeneichii</name>
    <dbReference type="NCBI Taxonomy" id="1812261"/>
    <lineage>
        <taxon>Bacteria</taxon>
        <taxon>Bacillati</taxon>
        <taxon>Bacillota</taxon>
        <taxon>Bacilli</taxon>
        <taxon>Bacillales</taxon>
        <taxon>Salinicoccaceae</taxon>
        <taxon>Phocicoccus</taxon>
    </lineage>
</organism>
<evidence type="ECO:0000313" key="3">
    <source>
        <dbReference type="Proteomes" id="UP000521032"/>
    </source>
</evidence>
<dbReference type="Proteomes" id="UP000521032">
    <property type="component" value="Unassembled WGS sequence"/>
</dbReference>
<keyword evidence="1" id="KW-1133">Transmembrane helix</keyword>
<dbReference type="PANTHER" id="PTHR40044">
    <property type="entry name" value="INTEGRAL MEMBRANE PROTEIN-RELATED"/>
    <property type="match status" value="1"/>
</dbReference>
<keyword evidence="3" id="KW-1185">Reference proteome</keyword>
<gene>
    <name evidence="2" type="primary">queT</name>
    <name evidence="2" type="ORF">JEOSCH030_01380</name>
</gene>
<protein>
    <submittedName>
        <fullName evidence="2">Queuosine transporter QueT</fullName>
    </submittedName>
</protein>
<dbReference type="PIRSF" id="PIRSF031501">
    <property type="entry name" value="QueT"/>
    <property type="match status" value="1"/>
</dbReference>
<dbReference type="PANTHER" id="PTHR40044:SF1">
    <property type="entry name" value="INTEGRAL MEMBRANE PROTEIN"/>
    <property type="match status" value="1"/>
</dbReference>
<keyword evidence="1" id="KW-0812">Transmembrane</keyword>
<feature type="transmembrane region" description="Helical" evidence="1">
    <location>
        <begin position="12"/>
        <end position="34"/>
    </location>
</feature>
<dbReference type="RefSeq" id="WP_229713773.1">
    <property type="nucleotide sequence ID" value="NZ_BMDB01000001.1"/>
</dbReference>
<feature type="transmembrane region" description="Helical" evidence="1">
    <location>
        <begin position="54"/>
        <end position="85"/>
    </location>
</feature>
<keyword evidence="1" id="KW-0472">Membrane</keyword>
<evidence type="ECO:0000256" key="1">
    <source>
        <dbReference type="SAM" id="Phobius"/>
    </source>
</evidence>
<sequence>MKMSTRDLAINAILAALYVVFTTINPIGTGAIQLRVSEMLAMVPFFNRKYIPGLLIGVVIANAFSSLGPIDVAVGLSISVIAYTISYFVKNVWVNAVQYSLLCAIIVPLMLWQVLGIPYWPTFVAIFISNLIVTLIGTFLISRFGDRMMLTRSIEQ</sequence>